<accession>A0A1F7RLB1</accession>
<organism evidence="1 2">
    <name type="scientific">Candidatus Schekmanbacteria bacterium GWA2_38_11</name>
    <dbReference type="NCBI Taxonomy" id="1817876"/>
    <lineage>
        <taxon>Bacteria</taxon>
        <taxon>Candidatus Schekmaniibacteriota</taxon>
    </lineage>
</organism>
<protein>
    <recommendedName>
        <fullName evidence="3">TIGR04076 family protein</fullName>
    </recommendedName>
</protein>
<dbReference type="NCBIfam" id="TIGR04076">
    <property type="entry name" value="TIGR04076 family protein"/>
    <property type="match status" value="1"/>
</dbReference>
<reference evidence="1 2" key="1">
    <citation type="journal article" date="2016" name="Nat. Commun.">
        <title>Thousands of microbial genomes shed light on interconnected biogeochemical processes in an aquifer system.</title>
        <authorList>
            <person name="Anantharaman K."/>
            <person name="Brown C.T."/>
            <person name="Hug L.A."/>
            <person name="Sharon I."/>
            <person name="Castelle C.J."/>
            <person name="Probst A.J."/>
            <person name="Thomas B.C."/>
            <person name="Singh A."/>
            <person name="Wilkins M.J."/>
            <person name="Karaoz U."/>
            <person name="Brodie E.L."/>
            <person name="Williams K.H."/>
            <person name="Hubbard S.S."/>
            <person name="Banfield J.F."/>
        </authorList>
    </citation>
    <scope>NUCLEOTIDE SEQUENCE [LARGE SCALE GENOMIC DNA]</scope>
</reference>
<evidence type="ECO:0000313" key="1">
    <source>
        <dbReference type="EMBL" id="OGL42332.1"/>
    </source>
</evidence>
<dbReference type="EMBL" id="MGDB01000051">
    <property type="protein sequence ID" value="OGL42332.1"/>
    <property type="molecule type" value="Genomic_DNA"/>
</dbReference>
<gene>
    <name evidence="1" type="ORF">A2042_05445</name>
</gene>
<dbReference type="AlphaFoldDB" id="A0A1F7RLB1"/>
<evidence type="ECO:0008006" key="3">
    <source>
        <dbReference type="Google" id="ProtNLM"/>
    </source>
</evidence>
<comment type="caution">
    <text evidence="1">The sequence shown here is derived from an EMBL/GenBank/DDBJ whole genome shotgun (WGS) entry which is preliminary data.</text>
</comment>
<sequence length="92" mass="10110">MAKGKITGPKISAKVKSKKGFCVAGHEVGDEFILSLLTPEGLCIDACVCLVQNIHNMIRTKDKFWETEDAVAVVECPDKENLVTFELTKIKS</sequence>
<proteinExistence type="predicted"/>
<evidence type="ECO:0000313" key="2">
    <source>
        <dbReference type="Proteomes" id="UP000178526"/>
    </source>
</evidence>
<name>A0A1F7RLB1_9BACT</name>
<dbReference type="InterPro" id="IPR023811">
    <property type="entry name" value="CHP04076"/>
</dbReference>
<dbReference type="Proteomes" id="UP000178526">
    <property type="component" value="Unassembled WGS sequence"/>
</dbReference>